<feature type="region of interest" description="Disordered" evidence="1">
    <location>
        <begin position="1"/>
        <end position="21"/>
    </location>
</feature>
<name>A0A3Q3W933_MOLML</name>
<evidence type="ECO:0000256" key="2">
    <source>
        <dbReference type="SAM" id="Phobius"/>
    </source>
</evidence>
<evidence type="ECO:0000313" key="3">
    <source>
        <dbReference type="Ensembl" id="ENSMMOP00000008412.1"/>
    </source>
</evidence>
<evidence type="ECO:0000256" key="1">
    <source>
        <dbReference type="SAM" id="MobiDB-lite"/>
    </source>
</evidence>
<feature type="compositionally biased region" description="Polar residues" evidence="1">
    <location>
        <begin position="1"/>
        <end position="18"/>
    </location>
</feature>
<sequence>SISMSEDIGNNSATSDSYSRNRKGAWAAVLGTAVAVCFVALVVYVLLKHKQQTSFSHKKLVEEYPTDPDIVQLDNIEPLDLDFGPVAYYNPALQGDNIQMLDIPGRL</sequence>
<dbReference type="InterPro" id="IPR031371">
    <property type="entry name" value="Mucin-15"/>
</dbReference>
<dbReference type="OMA" id="NIQMANI"/>
<dbReference type="Pfam" id="PF15672">
    <property type="entry name" value="Mucin15"/>
    <property type="match status" value="1"/>
</dbReference>
<feature type="transmembrane region" description="Helical" evidence="2">
    <location>
        <begin position="25"/>
        <end position="47"/>
    </location>
</feature>
<proteinExistence type="predicted"/>
<keyword evidence="2" id="KW-0812">Transmembrane</keyword>
<dbReference type="Proteomes" id="UP000261620">
    <property type="component" value="Unplaced"/>
</dbReference>
<dbReference type="AlphaFoldDB" id="A0A3Q3W933"/>
<reference evidence="3" key="1">
    <citation type="submission" date="2025-08" db="UniProtKB">
        <authorList>
            <consortium name="Ensembl"/>
        </authorList>
    </citation>
    <scope>IDENTIFICATION</scope>
</reference>
<keyword evidence="4" id="KW-1185">Reference proteome</keyword>
<reference evidence="3" key="2">
    <citation type="submission" date="2025-09" db="UniProtKB">
        <authorList>
            <consortium name="Ensembl"/>
        </authorList>
    </citation>
    <scope>IDENTIFICATION</scope>
</reference>
<dbReference type="PANTHER" id="PTHR45427:SF1">
    <property type="entry name" value="MUCIN-15"/>
    <property type="match status" value="1"/>
</dbReference>
<protein>
    <submittedName>
        <fullName evidence="3">Uncharacterized protein</fullName>
    </submittedName>
</protein>
<keyword evidence="2" id="KW-1133">Transmembrane helix</keyword>
<dbReference type="STRING" id="94237.ENSMMOP00000008412"/>
<dbReference type="PANTHER" id="PTHR45427">
    <property type="entry name" value="MUCIN-15"/>
    <property type="match status" value="1"/>
</dbReference>
<evidence type="ECO:0000313" key="4">
    <source>
        <dbReference type="Proteomes" id="UP000261620"/>
    </source>
</evidence>
<accession>A0A3Q3W933</accession>
<dbReference type="Ensembl" id="ENSMMOT00000008565.1">
    <property type="protein sequence ID" value="ENSMMOP00000008412.1"/>
    <property type="gene ID" value="ENSMMOG00000006507.1"/>
</dbReference>
<organism evidence="3 4">
    <name type="scientific">Mola mola</name>
    <name type="common">Ocean sunfish</name>
    <name type="synonym">Tetraodon mola</name>
    <dbReference type="NCBI Taxonomy" id="94237"/>
    <lineage>
        <taxon>Eukaryota</taxon>
        <taxon>Metazoa</taxon>
        <taxon>Chordata</taxon>
        <taxon>Craniata</taxon>
        <taxon>Vertebrata</taxon>
        <taxon>Euteleostomi</taxon>
        <taxon>Actinopterygii</taxon>
        <taxon>Neopterygii</taxon>
        <taxon>Teleostei</taxon>
        <taxon>Neoteleostei</taxon>
        <taxon>Acanthomorphata</taxon>
        <taxon>Eupercaria</taxon>
        <taxon>Tetraodontiformes</taxon>
        <taxon>Molidae</taxon>
        <taxon>Mola</taxon>
    </lineage>
</organism>
<keyword evidence="2" id="KW-0472">Membrane</keyword>